<feature type="compositionally biased region" description="Low complexity" evidence="1">
    <location>
        <begin position="31"/>
        <end position="45"/>
    </location>
</feature>
<protein>
    <recommendedName>
        <fullName evidence="2">Protein SirB1 N-terminal domain-containing protein</fullName>
    </recommendedName>
</protein>
<feature type="compositionally biased region" description="Gly residues" evidence="1">
    <location>
        <begin position="79"/>
        <end position="91"/>
    </location>
</feature>
<organism evidence="3 4">
    <name type="scientific">Raphidocelis subcapitata</name>
    <dbReference type="NCBI Taxonomy" id="307507"/>
    <lineage>
        <taxon>Eukaryota</taxon>
        <taxon>Viridiplantae</taxon>
        <taxon>Chlorophyta</taxon>
        <taxon>core chlorophytes</taxon>
        <taxon>Chlorophyceae</taxon>
        <taxon>CS clade</taxon>
        <taxon>Sphaeropleales</taxon>
        <taxon>Selenastraceae</taxon>
        <taxon>Raphidocelis</taxon>
    </lineage>
</organism>
<keyword evidence="4" id="KW-1185">Reference proteome</keyword>
<sequence length="505" mass="52216">MLHAPSTGLSPIASPGQRRVQRQAACGPALAASPQQQRPPVRARAPAPPPGPRRPRARAATLAAAAASGAGDPEPARPRGGGGATGAGPAGAGPSSEALPAALNERLSRLRALEEFRALLEATDILCPATAVAPGLAAPPPPLAPPSPPGDRAGGPAGARRPRPPLDLLRAALLIARHAQPQLDFSVCERELARLAAAAEARLPPGAPRYPLRLVRVVNAVLYSEAGFKGDAEDYYNPDNSCIDRVLQRRRGIPISLSLIYMAVAARVGLRMEPVNLPAHLMLRPVVAPGPRRGAGRDAAPEGEGEGDGDSPGLLVDAFNGGELCWLADAEERLSAITGMQVVLDPRWTSRATPAMSGGQFLLRWLNNLRQVYILSAQADNALSILRYMRATLETMQQQAEEKEQQQSGRTPSASSPAGGPFGKGGVPAALGPLTDLTRDEGLCLYALGRWAEAAEALASYLAAVPSAHDALMVRSVLEKVRAAQRRAAAGGNGGDGGGGGGGAP</sequence>
<proteinExistence type="predicted"/>
<feature type="region of interest" description="Disordered" evidence="1">
    <location>
        <begin position="291"/>
        <end position="313"/>
    </location>
</feature>
<gene>
    <name evidence="3" type="ORF">Rsub_11888</name>
</gene>
<feature type="region of interest" description="Disordered" evidence="1">
    <location>
        <begin position="397"/>
        <end position="427"/>
    </location>
</feature>
<feature type="region of interest" description="Disordered" evidence="1">
    <location>
        <begin position="1"/>
        <end position="97"/>
    </location>
</feature>
<feature type="compositionally biased region" description="Pro residues" evidence="1">
    <location>
        <begin position="137"/>
        <end position="149"/>
    </location>
</feature>
<dbReference type="InParanoid" id="A0A2V0PFD3"/>
<dbReference type="Proteomes" id="UP000247498">
    <property type="component" value="Unassembled WGS sequence"/>
</dbReference>
<comment type="caution">
    <text evidence="3">The sequence shown here is derived from an EMBL/GenBank/DDBJ whole genome shotgun (WGS) entry which is preliminary data.</text>
</comment>
<reference evidence="3 4" key="1">
    <citation type="journal article" date="2018" name="Sci. Rep.">
        <title>Raphidocelis subcapitata (=Pseudokirchneriella subcapitata) provides an insight into genome evolution and environmental adaptations in the Sphaeropleales.</title>
        <authorList>
            <person name="Suzuki S."/>
            <person name="Yamaguchi H."/>
            <person name="Nakajima N."/>
            <person name="Kawachi M."/>
        </authorList>
    </citation>
    <scope>NUCLEOTIDE SEQUENCE [LARGE SCALE GENOMIC DNA]</scope>
    <source>
        <strain evidence="3 4">NIES-35</strain>
    </source>
</reference>
<dbReference type="InterPro" id="IPR032698">
    <property type="entry name" value="SirB1_N"/>
</dbReference>
<evidence type="ECO:0000313" key="3">
    <source>
        <dbReference type="EMBL" id="GBF98558.1"/>
    </source>
</evidence>
<dbReference type="PANTHER" id="PTHR31350:SF21">
    <property type="entry name" value="F-BOX ONLY PROTEIN 21"/>
    <property type="match status" value="1"/>
</dbReference>
<dbReference type="Pfam" id="PF13369">
    <property type="entry name" value="Transglut_core2"/>
    <property type="match status" value="1"/>
</dbReference>
<feature type="region of interest" description="Disordered" evidence="1">
    <location>
        <begin position="137"/>
        <end position="162"/>
    </location>
</feature>
<feature type="compositionally biased region" description="Low complexity" evidence="1">
    <location>
        <begin position="58"/>
        <end position="73"/>
    </location>
</feature>
<name>A0A2V0PFD3_9CHLO</name>
<evidence type="ECO:0000256" key="1">
    <source>
        <dbReference type="SAM" id="MobiDB-lite"/>
    </source>
</evidence>
<dbReference type="STRING" id="307507.A0A2V0PFD3"/>
<dbReference type="EMBL" id="BDRX01000128">
    <property type="protein sequence ID" value="GBF98558.1"/>
    <property type="molecule type" value="Genomic_DNA"/>
</dbReference>
<feature type="domain" description="Protein SirB1 N-terminal" evidence="2">
    <location>
        <begin position="189"/>
        <end position="366"/>
    </location>
</feature>
<evidence type="ECO:0000313" key="4">
    <source>
        <dbReference type="Proteomes" id="UP000247498"/>
    </source>
</evidence>
<dbReference type="AlphaFoldDB" id="A0A2V0PFD3"/>
<dbReference type="OrthoDB" id="28868at2759"/>
<dbReference type="PANTHER" id="PTHR31350">
    <property type="entry name" value="SI:DKEY-261L7.2"/>
    <property type="match status" value="1"/>
</dbReference>
<accession>A0A2V0PFD3</accession>
<evidence type="ECO:0000259" key="2">
    <source>
        <dbReference type="Pfam" id="PF13369"/>
    </source>
</evidence>